<dbReference type="EMBL" id="CAXAMM010042796">
    <property type="protein sequence ID" value="CAK9106827.1"/>
    <property type="molecule type" value="Genomic_DNA"/>
</dbReference>
<protein>
    <submittedName>
        <fullName evidence="2">Uncharacterized protein</fullName>
    </submittedName>
</protein>
<feature type="region of interest" description="Disordered" evidence="1">
    <location>
        <begin position="22"/>
        <end position="109"/>
    </location>
</feature>
<evidence type="ECO:0000313" key="3">
    <source>
        <dbReference type="Proteomes" id="UP001642464"/>
    </source>
</evidence>
<organism evidence="2 3">
    <name type="scientific">Durusdinium trenchii</name>
    <dbReference type="NCBI Taxonomy" id="1381693"/>
    <lineage>
        <taxon>Eukaryota</taxon>
        <taxon>Sar</taxon>
        <taxon>Alveolata</taxon>
        <taxon>Dinophyceae</taxon>
        <taxon>Suessiales</taxon>
        <taxon>Symbiodiniaceae</taxon>
        <taxon>Durusdinium</taxon>
    </lineage>
</organism>
<feature type="compositionally biased region" description="Low complexity" evidence="1">
    <location>
        <begin position="30"/>
        <end position="39"/>
    </location>
</feature>
<name>A0ABP0S391_9DINO</name>
<dbReference type="Proteomes" id="UP001642464">
    <property type="component" value="Unassembled WGS sequence"/>
</dbReference>
<accession>A0ABP0S391</accession>
<feature type="compositionally biased region" description="Low complexity" evidence="1">
    <location>
        <begin position="72"/>
        <end position="83"/>
    </location>
</feature>
<feature type="region of interest" description="Disordered" evidence="1">
    <location>
        <begin position="133"/>
        <end position="152"/>
    </location>
</feature>
<keyword evidence="3" id="KW-1185">Reference proteome</keyword>
<gene>
    <name evidence="2" type="ORF">SCF082_LOCUS49748</name>
</gene>
<evidence type="ECO:0000256" key="1">
    <source>
        <dbReference type="SAM" id="MobiDB-lite"/>
    </source>
</evidence>
<reference evidence="2 3" key="1">
    <citation type="submission" date="2024-02" db="EMBL/GenBank/DDBJ databases">
        <authorList>
            <person name="Chen Y."/>
            <person name="Shah S."/>
            <person name="Dougan E. K."/>
            <person name="Thang M."/>
            <person name="Chan C."/>
        </authorList>
    </citation>
    <scope>NUCLEOTIDE SEQUENCE [LARGE SCALE GENOMIC DNA]</scope>
</reference>
<feature type="compositionally biased region" description="Acidic residues" evidence="1">
    <location>
        <begin position="141"/>
        <end position="152"/>
    </location>
</feature>
<sequence length="337" mass="36787">MAAATESMSKGYLEEIGVLDSIPGPLAQESGSAPSAPKAGAPPPAPVKELSPEELAKLSKEERKAYHEARRAAQAQGQPAAKKQLTKAERRELQEAQRKVKEASTKKVGDDEELLAELKLQGLSEDQAREVMKEMQKGENLEGDDEEEGEGEDLSTSVARWMSEQEGQVTKESLRDFNMKVRWQGHVNTLPADHLGCILKILFKDAAASCDLTGKLQPTAIAKKLEQPLGRWAPVLEPLYQSIGDPFQGPDAVCKAAPEAVEEALKEQDGTDAAGASAIVGCYMALREAEIELLPDDELLMGCKRIHSEHPSTVLEKFIDFLEDALDQDDSDEEEDE</sequence>
<feature type="compositionally biased region" description="Basic and acidic residues" evidence="1">
    <location>
        <begin position="50"/>
        <end position="71"/>
    </location>
</feature>
<evidence type="ECO:0000313" key="2">
    <source>
        <dbReference type="EMBL" id="CAK9106827.1"/>
    </source>
</evidence>
<comment type="caution">
    <text evidence="2">The sequence shown here is derived from an EMBL/GenBank/DDBJ whole genome shotgun (WGS) entry which is preliminary data.</text>
</comment>
<proteinExistence type="predicted"/>
<feature type="compositionally biased region" description="Basic and acidic residues" evidence="1">
    <location>
        <begin position="86"/>
        <end position="109"/>
    </location>
</feature>